<geneLocation type="plasmid" evidence="2">
    <name>pcc2</name>
</geneLocation>
<gene>
    <name evidence="1" type="ORF">BTN50_1748</name>
</gene>
<dbReference type="Proteomes" id="UP000218160">
    <property type="component" value="Plasmid pCC2"/>
</dbReference>
<dbReference type="EMBL" id="CP020662">
    <property type="protein sequence ID" value="ATF10180.1"/>
    <property type="molecule type" value="Genomic_DNA"/>
</dbReference>
<dbReference type="AlphaFoldDB" id="A0A291BAZ2"/>
<reference evidence="2" key="1">
    <citation type="submission" date="2017-04" db="EMBL/GenBank/DDBJ databases">
        <title>Genome evolution of the luminous symbionts of deep sea anglerfish.</title>
        <authorList>
            <person name="Hendry T.A."/>
        </authorList>
    </citation>
    <scope>NUCLEOTIDE SEQUENCE [LARGE SCALE GENOMIC DNA]</scope>
    <source>
        <plasmid evidence="2">pcc2</plasmid>
    </source>
</reference>
<keyword evidence="2" id="KW-1185">Reference proteome</keyword>
<sequence>MNKLIKAFFPFYDRNDGIIYNYHTTAQIARNTFILQFILQLNNKANGI</sequence>
<protein>
    <submittedName>
        <fullName evidence="1">Uncharacterized protein</fullName>
    </submittedName>
</protein>
<accession>A0A291BAZ2</accession>
<evidence type="ECO:0000313" key="2">
    <source>
        <dbReference type="Proteomes" id="UP000218160"/>
    </source>
</evidence>
<organism evidence="1 2">
    <name type="scientific">Candidatus Enterovibrio altilux</name>
    <dbReference type="NCBI Taxonomy" id="1927128"/>
    <lineage>
        <taxon>Bacteria</taxon>
        <taxon>Pseudomonadati</taxon>
        <taxon>Pseudomonadota</taxon>
        <taxon>Gammaproteobacteria</taxon>
        <taxon>Vibrionales</taxon>
        <taxon>Vibrionaceae</taxon>
        <taxon>Enterovibrio</taxon>
    </lineage>
</organism>
<proteinExistence type="predicted"/>
<dbReference type="KEGG" id="elux:BTN50_1748"/>
<evidence type="ECO:0000313" key="1">
    <source>
        <dbReference type="EMBL" id="ATF10180.1"/>
    </source>
</evidence>
<keyword evidence="1" id="KW-0614">Plasmid</keyword>
<name>A0A291BAZ2_9GAMM</name>